<keyword evidence="3" id="KW-1185">Reference proteome</keyword>
<name>A0A514U0U2_9CAUD</name>
<evidence type="ECO:0000313" key="2">
    <source>
        <dbReference type="EMBL" id="QDK02751.1"/>
    </source>
</evidence>
<proteinExistence type="predicted"/>
<dbReference type="EMBL" id="MN096369">
    <property type="protein sequence ID" value="QDK02567.1"/>
    <property type="molecule type" value="Genomic_DNA"/>
</dbReference>
<dbReference type="EMBL" id="MN096369">
    <property type="protein sequence ID" value="QDK02751.1"/>
    <property type="molecule type" value="Genomic_DNA"/>
</dbReference>
<reference evidence="1 3" key="1">
    <citation type="submission" date="2019-06" db="EMBL/GenBank/DDBJ databases">
        <authorList>
            <person name="Burns M.A."/>
            <person name="Hill G.C."/>
            <person name="Wesley B.E."/>
            <person name="Womack T.V."/>
            <person name="Krukonis G.P."/>
            <person name="Delesalle V.A."/>
            <person name="Garlena R.A."/>
            <person name="Russell D.A."/>
            <person name="Pope W.H."/>
            <person name="Jacobs-Sera D."/>
            <person name="Hatfull G.F."/>
        </authorList>
    </citation>
    <scope>NUCLEOTIDE SEQUENCE [LARGE SCALE GENOMIC DNA]</scope>
</reference>
<protein>
    <submittedName>
        <fullName evidence="1">Uncharacterized protein</fullName>
    </submittedName>
</protein>
<gene>
    <name evidence="1" type="primary">19</name>
    <name evidence="2" type="synonym">235</name>
    <name evidence="1" type="ORF">SEA_PHENDRIX_19</name>
    <name evidence="2" type="ORF">SEA_PHENDRIX_235</name>
</gene>
<dbReference type="KEGG" id="vg:77924581"/>
<dbReference type="RefSeq" id="YP_010649063.1">
    <property type="nucleotide sequence ID" value="NC_070764.1"/>
</dbReference>
<dbReference type="GeneID" id="77924581"/>
<sequence>MSAYARPQLAADFSQFGACIAVTSVANPNNRYHYYVADVAAALHEVYDSGEFDVIDAAPVYDAEARTFTTTTIDNRTRIVITKLH</sequence>
<evidence type="ECO:0000313" key="3">
    <source>
        <dbReference type="Proteomes" id="UP000319596"/>
    </source>
</evidence>
<evidence type="ECO:0000313" key="1">
    <source>
        <dbReference type="EMBL" id="QDK02567.1"/>
    </source>
</evidence>
<accession>A0A514U0U2</accession>
<dbReference type="Proteomes" id="UP000319596">
    <property type="component" value="Segment"/>
</dbReference>
<organism evidence="1 3">
    <name type="scientific">Gordonia phage Phendrix</name>
    <dbReference type="NCBI Taxonomy" id="2593335"/>
    <lineage>
        <taxon>Viruses</taxon>
        <taxon>Duplodnaviria</taxon>
        <taxon>Heunggongvirae</taxon>
        <taxon>Uroviricota</taxon>
        <taxon>Caudoviricetes</taxon>
        <taxon>Godonkavirus</taxon>
        <taxon>Godonkavirus phendrix</taxon>
    </lineage>
</organism>